<dbReference type="EMBL" id="LQBQ01000006">
    <property type="protein sequence ID" value="KUJ84092.1"/>
    <property type="molecule type" value="Genomic_DNA"/>
</dbReference>
<dbReference type="STRING" id="1685379.AVO45_18510"/>
<keyword evidence="1" id="KW-1133">Transmembrane helix</keyword>
<comment type="caution">
    <text evidence="2">The sequence shown here is derived from an EMBL/GenBank/DDBJ whole genome shotgun (WGS) entry which is preliminary data.</text>
</comment>
<dbReference type="OrthoDB" id="7698234at2"/>
<dbReference type="Pfam" id="PF06772">
    <property type="entry name" value="LtrA"/>
    <property type="match status" value="1"/>
</dbReference>
<feature type="transmembrane region" description="Helical" evidence="1">
    <location>
        <begin position="53"/>
        <end position="73"/>
    </location>
</feature>
<proteinExistence type="predicted"/>
<feature type="transmembrane region" description="Helical" evidence="1">
    <location>
        <begin position="342"/>
        <end position="362"/>
    </location>
</feature>
<keyword evidence="3" id="KW-1185">Reference proteome</keyword>
<feature type="transmembrane region" description="Helical" evidence="1">
    <location>
        <begin position="240"/>
        <end position="263"/>
    </location>
</feature>
<dbReference type="PANTHER" id="PTHR36840:SF1">
    <property type="entry name" value="BLL5714 PROTEIN"/>
    <property type="match status" value="1"/>
</dbReference>
<feature type="transmembrane region" description="Helical" evidence="1">
    <location>
        <begin position="171"/>
        <end position="188"/>
    </location>
</feature>
<feature type="transmembrane region" description="Helical" evidence="1">
    <location>
        <begin position="275"/>
        <end position="298"/>
    </location>
</feature>
<feature type="transmembrane region" description="Helical" evidence="1">
    <location>
        <begin position="85"/>
        <end position="107"/>
    </location>
</feature>
<protein>
    <recommendedName>
        <fullName evidence="4">Low temperature requirement protein A</fullName>
    </recommendedName>
</protein>
<feature type="transmembrane region" description="Helical" evidence="1">
    <location>
        <begin position="30"/>
        <end position="47"/>
    </location>
</feature>
<gene>
    <name evidence="2" type="ORF">AVO45_18510</name>
</gene>
<feature type="transmembrane region" description="Helical" evidence="1">
    <location>
        <begin position="310"/>
        <end position="330"/>
    </location>
</feature>
<feature type="transmembrane region" description="Helical" evidence="1">
    <location>
        <begin position="209"/>
        <end position="228"/>
    </location>
</feature>
<keyword evidence="1" id="KW-0812">Transmembrane</keyword>
<evidence type="ECO:0000313" key="3">
    <source>
        <dbReference type="Proteomes" id="UP000053791"/>
    </source>
</evidence>
<organism evidence="2 3">
    <name type="scientific">Ruegeria marisrubri</name>
    <dbReference type="NCBI Taxonomy" id="1685379"/>
    <lineage>
        <taxon>Bacteria</taxon>
        <taxon>Pseudomonadati</taxon>
        <taxon>Pseudomonadota</taxon>
        <taxon>Alphaproteobacteria</taxon>
        <taxon>Rhodobacterales</taxon>
        <taxon>Roseobacteraceae</taxon>
        <taxon>Ruegeria</taxon>
    </lineage>
</organism>
<dbReference type="Proteomes" id="UP000053791">
    <property type="component" value="Unassembled WGS sequence"/>
</dbReference>
<reference evidence="2 3" key="1">
    <citation type="submission" date="2015-12" db="EMBL/GenBank/DDBJ databases">
        <authorList>
            <person name="Shamseldin A."/>
            <person name="Moawad H."/>
            <person name="Abd El-Rahim W.M."/>
            <person name="Sadowsky M.J."/>
        </authorList>
    </citation>
    <scope>NUCLEOTIDE SEQUENCE [LARGE SCALE GENOMIC DNA]</scope>
    <source>
        <strain evidence="2 3">ZGT118</strain>
    </source>
</reference>
<feature type="transmembrane region" description="Helical" evidence="1">
    <location>
        <begin position="148"/>
        <end position="165"/>
    </location>
</feature>
<dbReference type="PANTHER" id="PTHR36840">
    <property type="entry name" value="BLL5714 PROTEIN"/>
    <property type="match status" value="1"/>
</dbReference>
<feature type="transmembrane region" description="Helical" evidence="1">
    <location>
        <begin position="113"/>
        <end position="132"/>
    </location>
</feature>
<keyword evidence="1" id="KW-0472">Membrane</keyword>
<dbReference type="RefSeq" id="WP_068345216.1">
    <property type="nucleotide sequence ID" value="NZ_LQBQ01000006.1"/>
</dbReference>
<evidence type="ECO:0008006" key="4">
    <source>
        <dbReference type="Google" id="ProtNLM"/>
    </source>
</evidence>
<evidence type="ECO:0000313" key="2">
    <source>
        <dbReference type="EMBL" id="KUJ84092.1"/>
    </source>
</evidence>
<sequence length="396" mass="44886">MALNDHPMWRKPQHHHDLENAHEHVHWVELFYDLIHVVTIFLLGNYLSDHLNLQGFLVFAGVFIALWYAWGELSIFNSIYVSTDVWHRIIMSVMICTVMFMAAAIPAIDGKGWAFFALGFAANRALIAALYIRARRVNAESKSFSSEQIRNFLIFAVIFAVTAFLPKPLAYWVFAAAMVTTQLVYMIPRTSVLRFDRFAPRLGHMSERFALLTLIVLGEGFFKLVVTLSEKGIYKVTPEVLVNFVIGGVSMFVMCWIYFDFVGNAKPKDNKPATIVIWWLAHLVLMLCGVMVGVALAAEVKIGFWDPYPGKYAAIGCFGLAGYIAMLWVLRQIIEDRVASRFGRWDVRLFGILCAIGTYFAVPHVPSLVANLLWGTALFSQIVIPVSRAWMTFRNE</sequence>
<dbReference type="InterPro" id="IPR010640">
    <property type="entry name" value="Low_temperature_requirement_A"/>
</dbReference>
<dbReference type="AlphaFoldDB" id="A0A0X3U8J7"/>
<name>A0A0X3U8J7_9RHOB</name>
<evidence type="ECO:0000256" key="1">
    <source>
        <dbReference type="SAM" id="Phobius"/>
    </source>
</evidence>
<accession>A0A0X3U8J7</accession>